<dbReference type="EMBL" id="LANQ01000001">
    <property type="protein sequence ID" value="KJV57748.1"/>
    <property type="molecule type" value="Genomic_DNA"/>
</dbReference>
<organism evidence="1 2">
    <name type="scientific">Rickettsia felis str. Pedreira</name>
    <dbReference type="NCBI Taxonomy" id="1359196"/>
    <lineage>
        <taxon>Bacteria</taxon>
        <taxon>Pseudomonadati</taxon>
        <taxon>Pseudomonadota</taxon>
        <taxon>Alphaproteobacteria</taxon>
        <taxon>Rickettsiales</taxon>
        <taxon>Rickettsiaceae</taxon>
        <taxon>Rickettsieae</taxon>
        <taxon>Rickettsia</taxon>
        <taxon>spotted fever group</taxon>
    </lineage>
</organism>
<proteinExistence type="predicted"/>
<evidence type="ECO:0000313" key="1">
    <source>
        <dbReference type="EMBL" id="KJV57748.1"/>
    </source>
</evidence>
<dbReference type="AlphaFoldDB" id="A0A0F3MPP8"/>
<protein>
    <submittedName>
        <fullName evidence="1">Uncharacterized protein</fullName>
    </submittedName>
</protein>
<sequence length="41" mass="5052">MARLCHSRESENLEKKYKYSKLLKLKARFMLDSCFRRNDIE</sequence>
<dbReference type="Proteomes" id="UP000033475">
    <property type="component" value="Unassembled WGS sequence"/>
</dbReference>
<gene>
    <name evidence="1" type="ORF">RFEPED_0115</name>
</gene>
<dbReference type="PATRIC" id="fig|1359196.3.peg.108"/>
<evidence type="ECO:0000313" key="2">
    <source>
        <dbReference type="Proteomes" id="UP000033475"/>
    </source>
</evidence>
<comment type="caution">
    <text evidence="1">The sequence shown here is derived from an EMBL/GenBank/DDBJ whole genome shotgun (WGS) entry which is preliminary data.</text>
</comment>
<accession>A0A0F3MPP8</accession>
<reference evidence="1 2" key="1">
    <citation type="submission" date="2015-01" db="EMBL/GenBank/DDBJ databases">
        <title>Genome Sequencing of Rickettsiales.</title>
        <authorList>
            <person name="Daugherty S.C."/>
            <person name="Su Q."/>
            <person name="Abolude K."/>
            <person name="Beier-Sexton M."/>
            <person name="Carlyon J.A."/>
            <person name="Carter R."/>
            <person name="Day N.P."/>
            <person name="Dumler S.J."/>
            <person name="Dyachenko V."/>
            <person name="Godinez A."/>
            <person name="Kurtti T.J."/>
            <person name="Lichay M."/>
            <person name="Mullins K.E."/>
            <person name="Ott S."/>
            <person name="Pappas-Brown V."/>
            <person name="Paris D.H."/>
            <person name="Patel P."/>
            <person name="Richards A.L."/>
            <person name="Sadzewicz L."/>
            <person name="Sears K."/>
            <person name="Seidman D."/>
            <person name="Sengamalay N."/>
            <person name="Stenos J."/>
            <person name="Tallon L.J."/>
            <person name="Vincent G."/>
            <person name="Fraser C.M."/>
            <person name="Munderloh U."/>
            <person name="Dunning-Hotopp J.C."/>
        </authorList>
    </citation>
    <scope>NUCLEOTIDE SEQUENCE [LARGE SCALE GENOMIC DNA]</scope>
    <source>
        <strain evidence="1 2">Pedreira</strain>
    </source>
</reference>
<name>A0A0F3MPP8_RICFI</name>